<proteinExistence type="predicted"/>
<dbReference type="Proteomes" id="UP001596072">
    <property type="component" value="Unassembled WGS sequence"/>
</dbReference>
<protein>
    <submittedName>
        <fullName evidence="1">Uncharacterized protein</fullName>
    </submittedName>
</protein>
<dbReference type="EMBL" id="JBHSNS010000001">
    <property type="protein sequence ID" value="MFC5727823.1"/>
    <property type="molecule type" value="Genomic_DNA"/>
</dbReference>
<gene>
    <name evidence="1" type="ORF">ACFPQB_02755</name>
</gene>
<evidence type="ECO:0000313" key="2">
    <source>
        <dbReference type="Proteomes" id="UP001596072"/>
    </source>
</evidence>
<comment type="caution">
    <text evidence="1">The sequence shown here is derived from an EMBL/GenBank/DDBJ whole genome shotgun (WGS) entry which is preliminary data.</text>
</comment>
<evidence type="ECO:0000313" key="1">
    <source>
        <dbReference type="EMBL" id="MFC5727823.1"/>
    </source>
</evidence>
<keyword evidence="2" id="KW-1185">Reference proteome</keyword>
<dbReference type="RefSeq" id="WP_276606247.1">
    <property type="nucleotide sequence ID" value="NZ_JBHSNS010000001.1"/>
</dbReference>
<accession>A0ABW0ZCW6</accession>
<reference evidence="2" key="1">
    <citation type="journal article" date="2019" name="Int. J. Syst. Evol. Microbiol.">
        <title>The Global Catalogue of Microorganisms (GCM) 10K type strain sequencing project: providing services to taxonomists for standard genome sequencing and annotation.</title>
        <authorList>
            <consortium name="The Broad Institute Genomics Platform"/>
            <consortium name="The Broad Institute Genome Sequencing Center for Infectious Disease"/>
            <person name="Wu L."/>
            <person name="Ma J."/>
        </authorList>
    </citation>
    <scope>NUCLEOTIDE SEQUENCE [LARGE SCALE GENOMIC DNA]</scope>
    <source>
        <strain evidence="2">YIM 94188</strain>
    </source>
</reference>
<name>A0ABW0ZCW6_9ACTN</name>
<sequence>MAVVVYCVMAVMLLAMVVTGLRKPAEPEQDAAEEKELVSR</sequence>
<organism evidence="1 2">
    <name type="scientific">Nocardioides vastitatis</name>
    <dbReference type="NCBI Taxonomy" id="2568655"/>
    <lineage>
        <taxon>Bacteria</taxon>
        <taxon>Bacillati</taxon>
        <taxon>Actinomycetota</taxon>
        <taxon>Actinomycetes</taxon>
        <taxon>Propionibacteriales</taxon>
        <taxon>Nocardioidaceae</taxon>
        <taxon>Nocardioides</taxon>
    </lineage>
</organism>